<name>A0ABP0F2D1_CLALP</name>
<dbReference type="PROSITE" id="PS51770">
    <property type="entry name" value="HOTDOG_ACOT"/>
    <property type="match status" value="2"/>
</dbReference>
<dbReference type="EMBL" id="CAWYQH010000001">
    <property type="protein sequence ID" value="CAK8672437.1"/>
    <property type="molecule type" value="Genomic_DNA"/>
</dbReference>
<evidence type="ECO:0000259" key="2">
    <source>
        <dbReference type="PROSITE" id="PS51770"/>
    </source>
</evidence>
<dbReference type="Pfam" id="PF03061">
    <property type="entry name" value="4HBT"/>
    <property type="match status" value="2"/>
</dbReference>
<dbReference type="Proteomes" id="UP001642483">
    <property type="component" value="Unassembled WGS sequence"/>
</dbReference>
<dbReference type="InterPro" id="IPR029069">
    <property type="entry name" value="HotDog_dom_sf"/>
</dbReference>
<accession>A0ABP0F2D1</accession>
<dbReference type="InterPro" id="IPR006683">
    <property type="entry name" value="Thioestr_dom"/>
</dbReference>
<evidence type="ECO:0000313" key="3">
    <source>
        <dbReference type="EMBL" id="CAK8672437.1"/>
    </source>
</evidence>
<dbReference type="Gene3D" id="3.10.129.10">
    <property type="entry name" value="Hotdog Thioesterase"/>
    <property type="match status" value="2"/>
</dbReference>
<gene>
    <name evidence="3" type="ORF">CVLEPA_LOCUS1390</name>
</gene>
<organism evidence="3 4">
    <name type="scientific">Clavelina lepadiformis</name>
    <name type="common">Light-bulb sea squirt</name>
    <name type="synonym">Ascidia lepadiformis</name>
    <dbReference type="NCBI Taxonomy" id="159417"/>
    <lineage>
        <taxon>Eukaryota</taxon>
        <taxon>Metazoa</taxon>
        <taxon>Chordata</taxon>
        <taxon>Tunicata</taxon>
        <taxon>Ascidiacea</taxon>
        <taxon>Aplousobranchia</taxon>
        <taxon>Clavelinidae</taxon>
        <taxon>Clavelina</taxon>
    </lineage>
</organism>
<evidence type="ECO:0000256" key="1">
    <source>
        <dbReference type="ARBA" id="ARBA00022801"/>
    </source>
</evidence>
<reference evidence="3 4" key="1">
    <citation type="submission" date="2024-02" db="EMBL/GenBank/DDBJ databases">
        <authorList>
            <person name="Daric V."/>
            <person name="Darras S."/>
        </authorList>
    </citation>
    <scope>NUCLEOTIDE SEQUENCE [LARGE SCALE GENOMIC DNA]</scope>
</reference>
<keyword evidence="1" id="KW-0378">Hydrolase</keyword>
<sequence length="250" mass="27722">MEESLTVCRIMQPGDANVSGNVHGGRILQMIEEAGMIVSTRHCNVGMTEENNCICGLARVEHTDFLQPMFVGEIAHLHAVATYCSAHSIEVKVDVHAENLFKGEKRLTNQATLWYVPIKEGNIVCNVPPLVYKQPEDEMAGRRRYLKQKTEREQVDTNAPSMTDNWAMSIDVPNRNGEMHTVGNAQSSLIHLVGVQDCGVHGWAMGGVAMKLMDEVAGICAIRHCHTNVVTASMDAVDFHQRINKGRQPY</sequence>
<dbReference type="CDD" id="cd03442">
    <property type="entry name" value="BFIT_BACH"/>
    <property type="match status" value="1"/>
</dbReference>
<feature type="domain" description="HotDog ACOT-type" evidence="2">
    <location>
        <begin position="1"/>
        <end position="121"/>
    </location>
</feature>
<dbReference type="SUPFAM" id="SSF54637">
    <property type="entry name" value="Thioesterase/thiol ester dehydrase-isomerase"/>
    <property type="match status" value="2"/>
</dbReference>
<keyword evidence="4" id="KW-1185">Reference proteome</keyword>
<dbReference type="InterPro" id="IPR040170">
    <property type="entry name" value="Cytosol_ACT"/>
</dbReference>
<evidence type="ECO:0000313" key="4">
    <source>
        <dbReference type="Proteomes" id="UP001642483"/>
    </source>
</evidence>
<dbReference type="PANTHER" id="PTHR11049">
    <property type="entry name" value="ACYL COENZYME A THIOESTER HYDROLASE"/>
    <property type="match status" value="1"/>
</dbReference>
<dbReference type="PANTHER" id="PTHR11049:SF24">
    <property type="entry name" value="CYTOSOLIC ACYL COENZYME A THIOESTER HYDROLASE"/>
    <property type="match status" value="1"/>
</dbReference>
<feature type="domain" description="HotDog ACOT-type" evidence="2">
    <location>
        <begin position="183"/>
        <end position="250"/>
    </location>
</feature>
<proteinExistence type="predicted"/>
<comment type="caution">
    <text evidence="3">The sequence shown here is derived from an EMBL/GenBank/DDBJ whole genome shotgun (WGS) entry which is preliminary data.</text>
</comment>
<protein>
    <recommendedName>
        <fullName evidence="2">HotDog ACOT-type domain-containing protein</fullName>
    </recommendedName>
</protein>
<dbReference type="InterPro" id="IPR033120">
    <property type="entry name" value="HOTDOG_ACOT"/>
</dbReference>